<reference evidence="7 8" key="1">
    <citation type="submission" date="2017-04" db="EMBL/GenBank/DDBJ databases">
        <authorList>
            <person name="Afonso C.L."/>
            <person name="Miller P.J."/>
            <person name="Scott M.A."/>
            <person name="Spackman E."/>
            <person name="Goraichik I."/>
            <person name="Dimitrov K.M."/>
            <person name="Suarez D.L."/>
            <person name="Swayne D.E."/>
        </authorList>
    </citation>
    <scope>NUCLEOTIDE SEQUENCE [LARGE SCALE GENOMIC DNA]</scope>
    <source>
        <strain evidence="7 8">DSM 43828</strain>
    </source>
</reference>
<evidence type="ECO:0000313" key="8">
    <source>
        <dbReference type="Proteomes" id="UP000192674"/>
    </source>
</evidence>
<feature type="chain" id="PRO_5038685784" evidence="6">
    <location>
        <begin position="26"/>
        <end position="479"/>
    </location>
</feature>
<keyword evidence="4" id="KW-0564">Palmitate</keyword>
<keyword evidence="5" id="KW-0449">Lipoprotein</keyword>
<accession>A0A1Y5X6X5</accession>
<organism evidence="7 8">
    <name type="scientific">Kibdelosporangium aridum</name>
    <dbReference type="NCBI Taxonomy" id="2030"/>
    <lineage>
        <taxon>Bacteria</taxon>
        <taxon>Bacillati</taxon>
        <taxon>Actinomycetota</taxon>
        <taxon>Actinomycetes</taxon>
        <taxon>Pseudonocardiales</taxon>
        <taxon>Pseudonocardiaceae</taxon>
        <taxon>Kibdelosporangium</taxon>
    </lineage>
</organism>
<evidence type="ECO:0000256" key="1">
    <source>
        <dbReference type="ARBA" id="ARBA00022475"/>
    </source>
</evidence>
<evidence type="ECO:0000256" key="3">
    <source>
        <dbReference type="ARBA" id="ARBA00023136"/>
    </source>
</evidence>
<keyword evidence="3" id="KW-0472">Membrane</keyword>
<evidence type="ECO:0000256" key="5">
    <source>
        <dbReference type="ARBA" id="ARBA00023288"/>
    </source>
</evidence>
<dbReference type="EMBL" id="FWXV01000001">
    <property type="protein sequence ID" value="SMC69994.1"/>
    <property type="molecule type" value="Genomic_DNA"/>
</dbReference>
<dbReference type="OrthoDB" id="8663148at2"/>
<sequence>MRSIYGGRRGTSALVLTAAVSLVLAGCGSGSDNNAGGGSGNAPAGDDGKLVGEQEYINAPCPEAAVKPTQKEFTYWSMWTKDEPQGRVLQKAFKCFEEKAGVKVNVQWFGRKFLTQNVAPALNTDTVPDLIDQDISQVKAAVVDAGGTQGLDDVLSMKIGEGEKTVKDVIPSFLYDIPQAKDKDGKLFSVPYEVLSNGWWYDRKRQKDFVEPKTTDELFAALDKAKAAGGAIAQDGDIDFYNAYFLTQIAEKYVGAGGIQKAVDDKSGNLWKSEPGFLKAAQYVERLAKGKYFIDGWDASKFPQVQQRWADGEAAFLFVGSWGPSETREYLGKQGGGASIDYGSFQFPKPDDATHDTIEFLPIGWSVTKKAKNAEAAKAFIAYFSNKDLARGIPAVADNLHPRAELPVPDDLKQLNTALTDPKKEKVIFMDSIDSLYEGNYVKNVFYPLNNDLLKGKITASEFIDQIGPKTADFWKSRG</sequence>
<name>A0A1Y5X6X5_KIBAR</name>
<dbReference type="SUPFAM" id="SSF53850">
    <property type="entry name" value="Periplasmic binding protein-like II"/>
    <property type="match status" value="1"/>
</dbReference>
<dbReference type="PANTHER" id="PTHR43649:SF33">
    <property type="entry name" value="POLYGALACTURONAN_RHAMNOGALACTURONAN-BINDING PROTEIN YTCQ"/>
    <property type="match status" value="1"/>
</dbReference>
<dbReference type="AlphaFoldDB" id="A0A1Y5X6X5"/>
<dbReference type="Proteomes" id="UP000192674">
    <property type="component" value="Unassembled WGS sequence"/>
</dbReference>
<keyword evidence="1" id="KW-1003">Cell membrane</keyword>
<protein>
    <submittedName>
        <fullName evidence="7">Raffinose/stachyose/melibiose transport system substrate-binding protein</fullName>
    </submittedName>
</protein>
<gene>
    <name evidence="7" type="ORF">SAMN05661093_01531</name>
</gene>
<evidence type="ECO:0000313" key="7">
    <source>
        <dbReference type="EMBL" id="SMC69994.1"/>
    </source>
</evidence>
<dbReference type="PROSITE" id="PS51257">
    <property type="entry name" value="PROKAR_LIPOPROTEIN"/>
    <property type="match status" value="1"/>
</dbReference>
<dbReference type="Pfam" id="PF01547">
    <property type="entry name" value="SBP_bac_1"/>
    <property type="match status" value="1"/>
</dbReference>
<dbReference type="RefSeq" id="WP_084425221.1">
    <property type="nucleotide sequence ID" value="NZ_FWXV01000001.1"/>
</dbReference>
<evidence type="ECO:0000256" key="4">
    <source>
        <dbReference type="ARBA" id="ARBA00023139"/>
    </source>
</evidence>
<dbReference type="InterPro" id="IPR050490">
    <property type="entry name" value="Bact_solute-bd_prot1"/>
</dbReference>
<keyword evidence="2 6" id="KW-0732">Signal</keyword>
<proteinExistence type="predicted"/>
<evidence type="ECO:0000256" key="6">
    <source>
        <dbReference type="SAM" id="SignalP"/>
    </source>
</evidence>
<feature type="signal peptide" evidence="6">
    <location>
        <begin position="1"/>
        <end position="25"/>
    </location>
</feature>
<evidence type="ECO:0000256" key="2">
    <source>
        <dbReference type="ARBA" id="ARBA00022729"/>
    </source>
</evidence>
<dbReference type="InterPro" id="IPR006059">
    <property type="entry name" value="SBP"/>
</dbReference>
<keyword evidence="8" id="KW-1185">Reference proteome</keyword>
<dbReference type="Gene3D" id="3.40.190.10">
    <property type="entry name" value="Periplasmic binding protein-like II"/>
    <property type="match status" value="1"/>
</dbReference>
<dbReference type="PANTHER" id="PTHR43649">
    <property type="entry name" value="ARABINOSE-BINDING PROTEIN-RELATED"/>
    <property type="match status" value="1"/>
</dbReference>